<keyword evidence="1" id="KW-0472">Membrane</keyword>
<dbReference type="PANTHER" id="PTHR22550">
    <property type="entry name" value="SPORE GERMINATION PROTEIN"/>
    <property type="match status" value="1"/>
</dbReference>
<dbReference type="Proteomes" id="UP000199249">
    <property type="component" value="Unassembled WGS sequence"/>
</dbReference>
<dbReference type="Gene3D" id="3.40.50.410">
    <property type="entry name" value="von Willebrand factor, type A domain"/>
    <property type="match status" value="1"/>
</dbReference>
<sequence length="361" mass="39495">MQAANWHFLTEKRPHPFGWLYCEHEPVTVSLNWAYLPGWPETAAALIFLFFYLGYALRTRRLAAPLGQHGGRLSWKLALRLLYCGLLGAALLGPAYGLTQHPVRTAGKDVWLLVDLSRSMNAPDVAPSRLQKLKAELTTLVHRFPADRLGLIVFAGEAYVQCPLTYDQDALQLFVSTLQTGLVPAGTTDLAPPLKLVLARLTPVAAPAGPAAAEVPPRATAVVLATDGEDFGENLEPTVRVLARSGARVFTMGVGTTEGSRIPLPDGRPGYVRDARGRDAVTRLVPTPLRRLAEQTGGQYFELTDQRNEFPLLLTALNQIEGQTQQVRTVAVADNRYRYPLALALLLIGLDILLTVKVIRP</sequence>
<protein>
    <submittedName>
        <fullName evidence="3">Ca-activated chloride channel family protein</fullName>
    </submittedName>
</protein>
<dbReference type="EMBL" id="FNOV01000002">
    <property type="protein sequence ID" value="SDX64689.1"/>
    <property type="molecule type" value="Genomic_DNA"/>
</dbReference>
<evidence type="ECO:0000313" key="3">
    <source>
        <dbReference type="EMBL" id="SDX64689.1"/>
    </source>
</evidence>
<keyword evidence="1" id="KW-0812">Transmembrane</keyword>
<organism evidence="3 4">
    <name type="scientific">Hymenobacter psychrophilus</name>
    <dbReference type="NCBI Taxonomy" id="651662"/>
    <lineage>
        <taxon>Bacteria</taxon>
        <taxon>Pseudomonadati</taxon>
        <taxon>Bacteroidota</taxon>
        <taxon>Cytophagia</taxon>
        <taxon>Cytophagales</taxon>
        <taxon>Hymenobacteraceae</taxon>
        <taxon>Hymenobacter</taxon>
    </lineage>
</organism>
<proteinExistence type="predicted"/>
<dbReference type="Pfam" id="PF13519">
    <property type="entry name" value="VWA_2"/>
    <property type="match status" value="1"/>
</dbReference>
<accession>A0A1H3DG67</accession>
<reference evidence="4" key="1">
    <citation type="submission" date="2016-10" db="EMBL/GenBank/DDBJ databases">
        <authorList>
            <person name="Varghese N."/>
            <person name="Submissions S."/>
        </authorList>
    </citation>
    <scope>NUCLEOTIDE SEQUENCE [LARGE SCALE GENOMIC DNA]</scope>
    <source>
        <strain evidence="4">CGMCC 1.8975</strain>
    </source>
</reference>
<feature type="transmembrane region" description="Helical" evidence="1">
    <location>
        <begin position="38"/>
        <end position="57"/>
    </location>
</feature>
<evidence type="ECO:0000259" key="2">
    <source>
        <dbReference type="PROSITE" id="PS50234"/>
    </source>
</evidence>
<name>A0A1H3DG67_9BACT</name>
<keyword evidence="4" id="KW-1185">Reference proteome</keyword>
<dbReference type="AlphaFoldDB" id="A0A1H3DG67"/>
<dbReference type="STRING" id="651662.SAMN04488069_102325"/>
<dbReference type="PANTHER" id="PTHR22550:SF14">
    <property type="entry name" value="VWFA DOMAIN-CONTAINING PROTEIN"/>
    <property type="match status" value="1"/>
</dbReference>
<dbReference type="PROSITE" id="PS50234">
    <property type="entry name" value="VWFA"/>
    <property type="match status" value="1"/>
</dbReference>
<gene>
    <name evidence="3" type="ORF">SAMN04488069_102325</name>
</gene>
<dbReference type="InterPro" id="IPR050768">
    <property type="entry name" value="UPF0353/GerABKA_families"/>
</dbReference>
<evidence type="ECO:0000256" key="1">
    <source>
        <dbReference type="SAM" id="Phobius"/>
    </source>
</evidence>
<dbReference type="SUPFAM" id="SSF53300">
    <property type="entry name" value="vWA-like"/>
    <property type="match status" value="1"/>
</dbReference>
<dbReference type="InterPro" id="IPR002035">
    <property type="entry name" value="VWF_A"/>
</dbReference>
<feature type="transmembrane region" description="Helical" evidence="1">
    <location>
        <begin position="77"/>
        <end position="98"/>
    </location>
</feature>
<keyword evidence="1" id="KW-1133">Transmembrane helix</keyword>
<dbReference type="SMART" id="SM00327">
    <property type="entry name" value="VWA"/>
    <property type="match status" value="1"/>
</dbReference>
<dbReference type="InterPro" id="IPR036465">
    <property type="entry name" value="vWFA_dom_sf"/>
</dbReference>
<feature type="domain" description="VWFA" evidence="2">
    <location>
        <begin position="109"/>
        <end position="320"/>
    </location>
</feature>
<evidence type="ECO:0000313" key="4">
    <source>
        <dbReference type="Proteomes" id="UP000199249"/>
    </source>
</evidence>